<evidence type="ECO:0000256" key="12">
    <source>
        <dbReference type="ARBA" id="ARBA00022989"/>
    </source>
</evidence>
<dbReference type="EMBL" id="JAWXYG010000005">
    <property type="protein sequence ID" value="KAK4272542.1"/>
    <property type="molecule type" value="Genomic_DNA"/>
</dbReference>
<evidence type="ECO:0000313" key="25">
    <source>
        <dbReference type="EMBL" id="KAK4272542.1"/>
    </source>
</evidence>
<dbReference type="Proteomes" id="UP001293593">
    <property type="component" value="Unassembled WGS sequence"/>
</dbReference>
<dbReference type="GO" id="GO:0030246">
    <property type="term" value="F:carbohydrate binding"/>
    <property type="evidence" value="ECO:0007669"/>
    <property type="project" value="UniProtKB-KW"/>
</dbReference>
<evidence type="ECO:0000256" key="9">
    <source>
        <dbReference type="ARBA" id="ARBA00022741"/>
    </source>
</evidence>
<dbReference type="SUPFAM" id="SSF51110">
    <property type="entry name" value="alpha-D-mannose-specific plant lectins"/>
    <property type="match status" value="2"/>
</dbReference>
<dbReference type="SMART" id="SM00108">
    <property type="entry name" value="B_lectin"/>
    <property type="match status" value="1"/>
</dbReference>
<feature type="domain" description="Protein kinase" evidence="22">
    <location>
        <begin position="442"/>
        <end position="742"/>
    </location>
</feature>
<evidence type="ECO:0000256" key="5">
    <source>
        <dbReference type="ARBA" id="ARBA00022692"/>
    </source>
</evidence>
<evidence type="ECO:0000256" key="7">
    <source>
        <dbReference type="ARBA" id="ARBA00022734"/>
    </source>
</evidence>
<dbReference type="GO" id="GO:0004674">
    <property type="term" value="F:protein serine/threonine kinase activity"/>
    <property type="evidence" value="ECO:0007669"/>
    <property type="project" value="UniProtKB-KW"/>
</dbReference>
<evidence type="ECO:0000256" key="13">
    <source>
        <dbReference type="ARBA" id="ARBA00023136"/>
    </source>
</evidence>
<dbReference type="PROSITE" id="PS50948">
    <property type="entry name" value="PAN"/>
    <property type="match status" value="1"/>
</dbReference>
<dbReference type="InterPro" id="IPR024171">
    <property type="entry name" value="SRK-like_kinase"/>
</dbReference>
<evidence type="ECO:0000256" key="1">
    <source>
        <dbReference type="ARBA" id="ARBA00004251"/>
    </source>
</evidence>
<dbReference type="InterPro" id="IPR000858">
    <property type="entry name" value="S_locus_glycoprot_dom"/>
</dbReference>
<feature type="transmembrane region" description="Helical" evidence="21">
    <location>
        <begin position="432"/>
        <end position="455"/>
    </location>
</feature>
<gene>
    <name evidence="25" type="ORF">QN277_021083</name>
</gene>
<evidence type="ECO:0000256" key="8">
    <source>
        <dbReference type="ARBA" id="ARBA00022737"/>
    </source>
</evidence>
<dbReference type="Gene3D" id="2.90.10.30">
    <property type="match status" value="1"/>
</dbReference>
<dbReference type="GO" id="GO:0048544">
    <property type="term" value="P:recognition of pollen"/>
    <property type="evidence" value="ECO:0007669"/>
    <property type="project" value="InterPro"/>
</dbReference>
<proteinExistence type="inferred from homology"/>
<dbReference type="Pfam" id="PF00024">
    <property type="entry name" value="PAN_1"/>
    <property type="match status" value="1"/>
</dbReference>
<feature type="domain" description="Apple" evidence="24">
    <location>
        <begin position="325"/>
        <end position="405"/>
    </location>
</feature>
<keyword evidence="11 19" id="KW-0067">ATP-binding</keyword>
<keyword evidence="10 19" id="KW-0418">Kinase</keyword>
<comment type="similarity">
    <text evidence="19">Belongs to the protein kinase superfamily. Ser/Thr protein kinase family.</text>
</comment>
<dbReference type="PIRSF" id="PIRSF000641">
    <property type="entry name" value="SRK"/>
    <property type="match status" value="1"/>
</dbReference>
<keyword evidence="2" id="KW-1003">Cell membrane</keyword>
<dbReference type="InterPro" id="IPR003609">
    <property type="entry name" value="Pan_app"/>
</dbReference>
<accession>A0AAE1MLN9</accession>
<keyword evidence="7" id="KW-0430">Lectin</keyword>
<dbReference type="GO" id="GO:0005524">
    <property type="term" value="F:ATP binding"/>
    <property type="evidence" value="ECO:0007669"/>
    <property type="project" value="UniProtKB-KW"/>
</dbReference>
<feature type="domain" description="Bulb-type lectin" evidence="23">
    <location>
        <begin position="30"/>
        <end position="155"/>
    </location>
</feature>
<dbReference type="Gene3D" id="3.50.4.10">
    <property type="entry name" value="Hepatocyte Growth Factor"/>
    <property type="match status" value="1"/>
</dbReference>
<organism evidence="25 26">
    <name type="scientific">Acacia crassicarpa</name>
    <name type="common">northern wattle</name>
    <dbReference type="NCBI Taxonomy" id="499986"/>
    <lineage>
        <taxon>Eukaryota</taxon>
        <taxon>Viridiplantae</taxon>
        <taxon>Streptophyta</taxon>
        <taxon>Embryophyta</taxon>
        <taxon>Tracheophyta</taxon>
        <taxon>Spermatophyta</taxon>
        <taxon>Magnoliopsida</taxon>
        <taxon>eudicotyledons</taxon>
        <taxon>Gunneridae</taxon>
        <taxon>Pentapetalae</taxon>
        <taxon>rosids</taxon>
        <taxon>fabids</taxon>
        <taxon>Fabales</taxon>
        <taxon>Fabaceae</taxon>
        <taxon>Caesalpinioideae</taxon>
        <taxon>mimosoid clade</taxon>
        <taxon>Acacieae</taxon>
        <taxon>Acacia</taxon>
    </lineage>
</organism>
<dbReference type="InterPro" id="IPR001245">
    <property type="entry name" value="Ser-Thr/Tyr_kinase_cat_dom"/>
</dbReference>
<evidence type="ECO:0000256" key="19">
    <source>
        <dbReference type="PIRNR" id="PIRNR000641"/>
    </source>
</evidence>
<keyword evidence="15" id="KW-0675">Receptor</keyword>
<dbReference type="FunFam" id="3.30.200.20:FF:000798">
    <property type="entry name" value="G-type lectin S-receptor-like serine/threonine-protein kinase SD3-1"/>
    <property type="match status" value="1"/>
</dbReference>
<dbReference type="InterPro" id="IPR000719">
    <property type="entry name" value="Prot_kinase_dom"/>
</dbReference>
<dbReference type="PROSITE" id="PS50011">
    <property type="entry name" value="PROTEIN_KINASE_DOM"/>
    <property type="match status" value="1"/>
</dbReference>
<comment type="caution">
    <text evidence="25">The sequence shown here is derived from an EMBL/GenBank/DDBJ whole genome shotgun (WGS) entry which is preliminary data.</text>
</comment>
<dbReference type="AlphaFoldDB" id="A0AAE1MLN9"/>
<keyword evidence="26" id="KW-1185">Reference proteome</keyword>
<protein>
    <recommendedName>
        <fullName evidence="19">Receptor-like serine/threonine-protein kinase</fullName>
        <ecNumber evidence="19">2.7.11.1</ecNumber>
    </recommendedName>
</protein>
<evidence type="ECO:0000256" key="10">
    <source>
        <dbReference type="ARBA" id="ARBA00022777"/>
    </source>
</evidence>
<dbReference type="GO" id="GO:0005886">
    <property type="term" value="C:plasma membrane"/>
    <property type="evidence" value="ECO:0007669"/>
    <property type="project" value="UniProtKB-SubCell"/>
</dbReference>
<keyword evidence="14" id="KW-1015">Disulfide bond</keyword>
<feature type="domain" description="Bulb-type lectin" evidence="23">
    <location>
        <begin position="158"/>
        <end position="276"/>
    </location>
</feature>
<keyword evidence="13 21" id="KW-0472">Membrane</keyword>
<dbReference type="Pfam" id="PF07714">
    <property type="entry name" value="PK_Tyr_Ser-Thr"/>
    <property type="match status" value="1"/>
</dbReference>
<dbReference type="FunFam" id="2.90.10.10:FF:000016">
    <property type="entry name" value="G-type lectin S-receptor-like serine/threonine-protein kinase"/>
    <property type="match status" value="1"/>
</dbReference>
<evidence type="ECO:0000256" key="4">
    <source>
        <dbReference type="ARBA" id="ARBA00022679"/>
    </source>
</evidence>
<evidence type="ECO:0000259" key="22">
    <source>
        <dbReference type="PROSITE" id="PS50011"/>
    </source>
</evidence>
<dbReference type="Gene3D" id="2.90.10.10">
    <property type="entry name" value="Bulb-type lectin domain"/>
    <property type="match status" value="1"/>
</dbReference>
<keyword evidence="6" id="KW-0732">Signal</keyword>
<dbReference type="PROSITE" id="PS50927">
    <property type="entry name" value="BULB_LECTIN"/>
    <property type="match status" value="2"/>
</dbReference>
<dbReference type="InterPro" id="IPR001480">
    <property type="entry name" value="Bulb-type_lectin_dom"/>
</dbReference>
<dbReference type="FunFam" id="1.10.510.10:FF:000846">
    <property type="entry name" value="G-type lectin S-receptor-like serine/threonine-protein kinase SD3-1"/>
    <property type="match status" value="1"/>
</dbReference>
<evidence type="ECO:0000259" key="23">
    <source>
        <dbReference type="PROSITE" id="PS50927"/>
    </source>
</evidence>
<evidence type="ECO:0000256" key="11">
    <source>
        <dbReference type="ARBA" id="ARBA00022840"/>
    </source>
</evidence>
<keyword evidence="9 19" id="KW-0547">Nucleotide-binding</keyword>
<dbReference type="Pfam" id="PF00954">
    <property type="entry name" value="S_locus_glycop"/>
    <property type="match status" value="1"/>
</dbReference>
<comment type="catalytic activity">
    <reaction evidence="17 19">
        <text>L-threonyl-[protein] + ATP = O-phospho-L-threonyl-[protein] + ADP + H(+)</text>
        <dbReference type="Rhea" id="RHEA:46608"/>
        <dbReference type="Rhea" id="RHEA-COMP:11060"/>
        <dbReference type="Rhea" id="RHEA-COMP:11605"/>
        <dbReference type="ChEBI" id="CHEBI:15378"/>
        <dbReference type="ChEBI" id="CHEBI:30013"/>
        <dbReference type="ChEBI" id="CHEBI:30616"/>
        <dbReference type="ChEBI" id="CHEBI:61977"/>
        <dbReference type="ChEBI" id="CHEBI:456216"/>
        <dbReference type="EC" id="2.7.11.1"/>
    </reaction>
</comment>
<keyword evidence="5 21" id="KW-0812">Transmembrane</keyword>
<dbReference type="Gene3D" id="1.10.510.10">
    <property type="entry name" value="Transferase(Phosphotransferase) domain 1"/>
    <property type="match status" value="1"/>
</dbReference>
<dbReference type="InterPro" id="IPR036426">
    <property type="entry name" value="Bulb-type_lectin_dom_sf"/>
</dbReference>
<comment type="subcellular location">
    <subcellularLocation>
        <location evidence="1">Cell membrane</location>
        <topology evidence="1">Single-pass type I membrane protein</topology>
    </subcellularLocation>
</comment>
<evidence type="ECO:0000256" key="6">
    <source>
        <dbReference type="ARBA" id="ARBA00022729"/>
    </source>
</evidence>
<evidence type="ECO:0000256" key="14">
    <source>
        <dbReference type="ARBA" id="ARBA00023157"/>
    </source>
</evidence>
<keyword evidence="12 21" id="KW-1133">Transmembrane helix</keyword>
<keyword evidence="16" id="KW-0325">Glycoprotein</keyword>
<reference evidence="25" key="1">
    <citation type="submission" date="2023-10" db="EMBL/GenBank/DDBJ databases">
        <title>Chromosome-level genome of the transformable northern wattle, Acacia crassicarpa.</title>
        <authorList>
            <person name="Massaro I."/>
            <person name="Sinha N.R."/>
            <person name="Poethig S."/>
            <person name="Leichty A.R."/>
        </authorList>
    </citation>
    <scope>NUCLEOTIDE SEQUENCE</scope>
    <source>
        <strain evidence="25">Acra3RX</strain>
        <tissue evidence="25">Leaf</tissue>
    </source>
</reference>
<name>A0AAE1MLN9_9FABA</name>
<dbReference type="InterPro" id="IPR011009">
    <property type="entry name" value="Kinase-like_dom_sf"/>
</dbReference>
<keyword evidence="8" id="KW-0677">Repeat</keyword>
<evidence type="ECO:0000256" key="15">
    <source>
        <dbReference type="ARBA" id="ARBA00023170"/>
    </source>
</evidence>
<dbReference type="CDD" id="cd00028">
    <property type="entry name" value="B_lectin"/>
    <property type="match status" value="1"/>
</dbReference>
<dbReference type="SMART" id="SM00473">
    <property type="entry name" value="PAN_AP"/>
    <property type="match status" value="1"/>
</dbReference>
<evidence type="ECO:0000256" key="18">
    <source>
        <dbReference type="ARBA" id="ARBA00048679"/>
    </source>
</evidence>
<dbReference type="Pfam" id="PF01453">
    <property type="entry name" value="B_lectin"/>
    <property type="match status" value="1"/>
</dbReference>
<dbReference type="EC" id="2.7.11.1" evidence="19"/>
<evidence type="ECO:0000256" key="16">
    <source>
        <dbReference type="ARBA" id="ARBA00023180"/>
    </source>
</evidence>
<evidence type="ECO:0000256" key="17">
    <source>
        <dbReference type="ARBA" id="ARBA00047899"/>
    </source>
</evidence>
<dbReference type="FunFam" id="1.10.510.10:FF:001016">
    <property type="entry name" value="G-type lectin S-receptor-like serine/threonine-protein kinase SD3-1"/>
    <property type="match status" value="1"/>
</dbReference>
<dbReference type="PANTHER" id="PTHR47974:SF13">
    <property type="entry name" value="G-TYPE LECTIN S-RECEPTOR-LIKE SERINE_THREONINE-PROTEIN KINASE SD3-1"/>
    <property type="match status" value="1"/>
</dbReference>
<sequence>MLRQELCFLRPPFLLCIFVGFLLNSIVIAKIPLGSKLFVGDNYCWVSSNGDFAFGFFNISDQPNLYRIGIHYNSKSIPTSQQTVVWTAGADITVGNGSYFHFTQQGELILFDSSRGIPTWSSKTGNQSVVSAALHDNGNLVLLEKEQNIVWQSFDDPSDTLLPGQSLYGDRTLRATSKNSLSSYYSLHLSASGHLQLHWESSIVYWVSNNPSASNLSAFLPFNGALQLREPNLKPVWSVFGEDHNDSVNYRFLRLDSDGNLRLYSWIETTQLWRPVWQAVENQCKVFATCGQLGICVFTASGATDCWCPFEFTDGNNCLVPYKECESGSSMLTFRSTFLYGIYPPNDSVIISSLQQCEQLCLNDSQCTFATYFNNGSGQCSLKETRYATGYADPSLSAISFVKRCSDPLAVNPNLKQSLPLKQPPGLCLPCLTGAATGTCFIFAVVQLGIGFFIFKRKGSTSRKKATLGLASSNLKGLTVLSFAEIKSLTGDFKNQIGPKMFNGLMPDNHLVTIIDLNAFIEERKFRGAVMKMGNIHHRNLVKVEGYCCESNHRFVVYEYAKNGSLDRYIDDSTLCKKLTWRKRIGICSSVATAICYLHTGCREFVSHGNLKCENVLLDENFTAKLTDFGFARTDGGQASYCGFSAEKDVEDFGKLVLTLLSGSRNHEEVRDWAYREWKEGRAENVVDKRIEGRMEVEELERALRIAFWCIQMDDRMRPSMGEVLRVLDGNSSVEAPPHPFAFQTPLREDDEEQEYSSESQV</sequence>
<comment type="catalytic activity">
    <reaction evidence="18 19">
        <text>L-seryl-[protein] + ATP = O-phospho-L-seryl-[protein] + ADP + H(+)</text>
        <dbReference type="Rhea" id="RHEA:17989"/>
        <dbReference type="Rhea" id="RHEA-COMP:9863"/>
        <dbReference type="Rhea" id="RHEA-COMP:11604"/>
        <dbReference type="ChEBI" id="CHEBI:15378"/>
        <dbReference type="ChEBI" id="CHEBI:29999"/>
        <dbReference type="ChEBI" id="CHEBI:30616"/>
        <dbReference type="ChEBI" id="CHEBI:83421"/>
        <dbReference type="ChEBI" id="CHEBI:456216"/>
        <dbReference type="EC" id="2.7.11.1"/>
    </reaction>
</comment>
<dbReference type="Gene3D" id="3.30.200.20">
    <property type="entry name" value="Phosphorylase Kinase, domain 1"/>
    <property type="match status" value="1"/>
</dbReference>
<feature type="region of interest" description="Disordered" evidence="20">
    <location>
        <begin position="736"/>
        <end position="762"/>
    </location>
</feature>
<evidence type="ECO:0000256" key="20">
    <source>
        <dbReference type="SAM" id="MobiDB-lite"/>
    </source>
</evidence>
<evidence type="ECO:0000313" key="26">
    <source>
        <dbReference type="Proteomes" id="UP001293593"/>
    </source>
</evidence>
<dbReference type="SUPFAM" id="SSF56112">
    <property type="entry name" value="Protein kinase-like (PK-like)"/>
    <property type="match status" value="1"/>
</dbReference>
<dbReference type="PANTHER" id="PTHR47974">
    <property type="entry name" value="OS07G0415500 PROTEIN"/>
    <property type="match status" value="1"/>
</dbReference>
<evidence type="ECO:0000256" key="21">
    <source>
        <dbReference type="SAM" id="Phobius"/>
    </source>
</evidence>
<keyword evidence="4 19" id="KW-0808">Transferase</keyword>
<keyword evidence="3 19" id="KW-0723">Serine/threonine-protein kinase</keyword>
<evidence type="ECO:0000259" key="24">
    <source>
        <dbReference type="PROSITE" id="PS50948"/>
    </source>
</evidence>
<evidence type="ECO:0000256" key="3">
    <source>
        <dbReference type="ARBA" id="ARBA00022527"/>
    </source>
</evidence>
<evidence type="ECO:0000256" key="2">
    <source>
        <dbReference type="ARBA" id="ARBA00022475"/>
    </source>
</evidence>